<dbReference type="Pfam" id="PF03865">
    <property type="entry name" value="ShlB"/>
    <property type="match status" value="1"/>
</dbReference>
<comment type="caution">
    <text evidence="6">The sequence shown here is derived from an EMBL/GenBank/DDBJ whole genome shotgun (WGS) entry which is preliminary data.</text>
</comment>
<evidence type="ECO:0000259" key="5">
    <source>
        <dbReference type="Pfam" id="PF08479"/>
    </source>
</evidence>
<dbReference type="PANTHER" id="PTHR34597:SF3">
    <property type="entry name" value="OUTER MEMBRANE TRANSPORTER CDIB"/>
    <property type="match status" value="1"/>
</dbReference>
<dbReference type="Gene3D" id="3.10.20.310">
    <property type="entry name" value="membrane protein fhac"/>
    <property type="match status" value="1"/>
</dbReference>
<sequence>MIKKIFISLALSQALLYGANDDAKQMGDMIKNSPYSNEAQNKNISNSLKNQQTDIKLFNENTEDETTIENNEVLDTDEPKAYIKSYTLHLDNKEETFKSLGVDEKEIQLLISNFKNEELSIRTLKDIANIVSYYFQTHGYPAATAYIPPQDLSNANVQINITLGRLGKFIIKNNSGARDYAIESKFNQKLKGKILTVRKIEDSAYRVSEMNGVKVGGNIQAGDNYGESDVVIEVTKDKSATLLIYGDNYGTKETGVYKGGMSQTINNLARQGDMLNLYIQNTDENQINYGATYSTFIGNLSISPFISKSSYTLGGSYAGSGFFGTSLNSGVKFAYPIFLYSDKTLKLVFGFTHRELEDHYLKDIAISKKASNSGNVGIEGTYQGIENNSLSYIINFTYGNLKDDGSKIITQGPNLGNFGKMNININNEYHFQELLTHIFQLNYQKVIGGMVLDGSETTSIGGPYGVRAYYDGEGGADNAIWGSLGIRFQTPLRGFYLMPFYDIGYSWYQNKQYQNTNHYFMDAMGMQALYIKPGKFYIKADAARAVHKFKFDGKHRTRVYISTGLYF</sequence>
<dbReference type="GO" id="GO:0008320">
    <property type="term" value="F:protein transmembrane transporter activity"/>
    <property type="evidence" value="ECO:0007669"/>
    <property type="project" value="TreeGrafter"/>
</dbReference>
<dbReference type="InterPro" id="IPR005565">
    <property type="entry name" value="Hemolysn_activator_HlyB_C"/>
</dbReference>
<keyword evidence="1" id="KW-0472">Membrane</keyword>
<keyword evidence="1" id="KW-1134">Transmembrane beta strand</keyword>
<evidence type="ECO:0000256" key="2">
    <source>
        <dbReference type="ARBA" id="ARBA00022692"/>
    </source>
</evidence>
<keyword evidence="2" id="KW-0812">Transmembrane</keyword>
<dbReference type="GO" id="GO:0046819">
    <property type="term" value="P:protein secretion by the type V secretion system"/>
    <property type="evidence" value="ECO:0007669"/>
    <property type="project" value="TreeGrafter"/>
</dbReference>
<feature type="domain" description="Polypeptide-transport-associated ShlB-type" evidence="5">
    <location>
        <begin position="103"/>
        <end position="162"/>
    </location>
</feature>
<evidence type="ECO:0000259" key="4">
    <source>
        <dbReference type="Pfam" id="PF03865"/>
    </source>
</evidence>
<accession>A0A698FG75</accession>
<evidence type="ECO:0000256" key="3">
    <source>
        <dbReference type="ARBA" id="ARBA00023237"/>
    </source>
</evidence>
<evidence type="ECO:0000313" key="6">
    <source>
        <dbReference type="EMBL" id="ECV9657339.1"/>
    </source>
</evidence>
<dbReference type="AlphaFoldDB" id="A0A698FG75"/>
<dbReference type="PANTHER" id="PTHR34597">
    <property type="entry name" value="SLR1661 PROTEIN"/>
    <property type="match status" value="1"/>
</dbReference>
<organism evidence="6">
    <name type="scientific">Campylobacter jejuni</name>
    <dbReference type="NCBI Taxonomy" id="197"/>
    <lineage>
        <taxon>Bacteria</taxon>
        <taxon>Pseudomonadati</taxon>
        <taxon>Campylobacterota</taxon>
        <taxon>Epsilonproteobacteria</taxon>
        <taxon>Campylobacterales</taxon>
        <taxon>Campylobacteraceae</taxon>
        <taxon>Campylobacter</taxon>
    </lineage>
</organism>
<proteinExistence type="predicted"/>
<protein>
    <submittedName>
        <fullName evidence="6">ShlB/FhaC/HecB family hemolysin secretion/activation protein</fullName>
    </submittedName>
</protein>
<name>A0A698FG75_CAMJU</name>
<dbReference type="InterPro" id="IPR013686">
    <property type="entry name" value="Polypept-transport_assoc_ShlB"/>
</dbReference>
<gene>
    <name evidence="6" type="ORF">F2N06_04855</name>
</gene>
<keyword evidence="3" id="KW-0998">Cell outer membrane</keyword>
<dbReference type="InterPro" id="IPR051544">
    <property type="entry name" value="TPS_OM_transporter"/>
</dbReference>
<feature type="domain" description="Haemolysin activator HlyB C-terminal" evidence="4">
    <location>
        <begin position="226"/>
        <end position="516"/>
    </location>
</feature>
<dbReference type="GO" id="GO:0098046">
    <property type="term" value="C:type V protein secretion system complex"/>
    <property type="evidence" value="ECO:0007669"/>
    <property type="project" value="TreeGrafter"/>
</dbReference>
<dbReference type="EMBL" id="AAKUWM010000007">
    <property type="protein sequence ID" value="ECV9657339.1"/>
    <property type="molecule type" value="Genomic_DNA"/>
</dbReference>
<reference evidence="6" key="1">
    <citation type="submission" date="2019-09" db="EMBL/GenBank/DDBJ databases">
        <authorList>
            <consortium name="GenomeTrakr network: Whole genome sequencing for foodborne pathogen traceback"/>
        </authorList>
    </citation>
    <scope>NUCLEOTIDE SEQUENCE [LARGE SCALE GENOMIC DNA]</scope>
    <source>
        <strain evidence="6">TTU_583</strain>
    </source>
</reference>
<dbReference type="Gene3D" id="2.40.160.50">
    <property type="entry name" value="membrane protein fhac: a member of the omp85/tpsb transporter family"/>
    <property type="match status" value="1"/>
</dbReference>
<dbReference type="Pfam" id="PF08479">
    <property type="entry name" value="POTRA_2"/>
    <property type="match status" value="1"/>
</dbReference>
<evidence type="ECO:0000256" key="1">
    <source>
        <dbReference type="ARBA" id="ARBA00022452"/>
    </source>
</evidence>